<gene>
    <name evidence="1" type="ORF">GT409_03915</name>
</gene>
<organism evidence="1 2">
    <name type="scientific">Tichowtungia aerotolerans</name>
    <dbReference type="NCBI Taxonomy" id="2697043"/>
    <lineage>
        <taxon>Bacteria</taxon>
        <taxon>Pseudomonadati</taxon>
        <taxon>Kiritimatiellota</taxon>
        <taxon>Tichowtungiia</taxon>
        <taxon>Tichowtungiales</taxon>
        <taxon>Tichowtungiaceae</taxon>
        <taxon>Tichowtungia</taxon>
    </lineage>
</organism>
<accession>A0A6P1M1D2</accession>
<evidence type="ECO:0008006" key="3">
    <source>
        <dbReference type="Google" id="ProtNLM"/>
    </source>
</evidence>
<dbReference type="Proteomes" id="UP000464954">
    <property type="component" value="Chromosome"/>
</dbReference>
<dbReference type="Gene3D" id="2.170.120.40">
    <property type="entry name" value="YbbR-like domain"/>
    <property type="match status" value="1"/>
</dbReference>
<sequence length="326" mass="36642">MGDRLKSMFERLAGVSLAPFWGTMSRNWILKLICLVLAFAVWQGVRESTSYEVVVQDVPVTITAGPGLAVLDQSTDVVSIRFRGSRDDIRFISRDQVSVEMDIADRSGRLRQTIKFSSRYVKAPSRAHAVLFQPSEVTVTIDREVERVLPVKASLEGELPEGIQLEQTVCEPASVRVRGAERRLINLEQVRTVPISLDGRYNSFKTHVNIASDGQAWVAMPDRVSVDLILEEHFAVRRVEKSLVRPLLASDDTRVVKIRPDRVDVVLKGSPQRIEALDTKDIYTYIDCTELTEPTEYEMPVRVDLPSGIQVEKIEPSVVQVTVKTL</sequence>
<dbReference type="InterPro" id="IPR012505">
    <property type="entry name" value="YbbR"/>
</dbReference>
<dbReference type="InterPro" id="IPR053154">
    <property type="entry name" value="c-di-AMP_regulator"/>
</dbReference>
<proteinExistence type="predicted"/>
<dbReference type="PANTHER" id="PTHR37804">
    <property type="entry name" value="CDAA REGULATORY PROTEIN CDAR"/>
    <property type="match status" value="1"/>
</dbReference>
<dbReference type="AlphaFoldDB" id="A0A6P1M1D2"/>
<reference evidence="1 2" key="1">
    <citation type="submission" date="2020-01" db="EMBL/GenBank/DDBJ databases">
        <title>Ponticoccus aerotolerans gen. nov., sp. nov., an anaerobic bacterium and proposal of Ponticoccusceae fam. nov., Ponticoccusles ord. nov. and Ponticoccuse classis nov. in the phylum Kiritimatiellaeota.</title>
        <authorList>
            <person name="Zhou L.Y."/>
            <person name="Du Z.J."/>
        </authorList>
    </citation>
    <scope>NUCLEOTIDE SEQUENCE [LARGE SCALE GENOMIC DNA]</scope>
    <source>
        <strain evidence="1 2">S-5007</strain>
    </source>
</reference>
<protein>
    <recommendedName>
        <fullName evidence="3">YbbR-like domain-containing protein</fullName>
    </recommendedName>
</protein>
<dbReference type="Pfam" id="PF07949">
    <property type="entry name" value="YbbR"/>
    <property type="match status" value="2"/>
</dbReference>
<dbReference type="PANTHER" id="PTHR37804:SF1">
    <property type="entry name" value="CDAA REGULATORY PROTEIN CDAR"/>
    <property type="match status" value="1"/>
</dbReference>
<keyword evidence="2" id="KW-1185">Reference proteome</keyword>
<dbReference type="KEGG" id="taer:GT409_03915"/>
<evidence type="ECO:0000313" key="2">
    <source>
        <dbReference type="Proteomes" id="UP000464954"/>
    </source>
</evidence>
<dbReference type="EMBL" id="CP047593">
    <property type="protein sequence ID" value="QHI68629.1"/>
    <property type="molecule type" value="Genomic_DNA"/>
</dbReference>
<dbReference type="RefSeq" id="WP_160627135.1">
    <property type="nucleotide sequence ID" value="NZ_CP047593.1"/>
</dbReference>
<name>A0A6P1M1D2_9BACT</name>
<dbReference type="Gene3D" id="2.170.120.30">
    <property type="match status" value="2"/>
</dbReference>
<evidence type="ECO:0000313" key="1">
    <source>
        <dbReference type="EMBL" id="QHI68629.1"/>
    </source>
</evidence>